<dbReference type="PANTHER" id="PTHR48439">
    <property type="entry name" value="HEMIMETHYLATED DNA-BINDING DOMAIN-CONTAINING PROTEIN"/>
    <property type="match status" value="1"/>
</dbReference>
<sequence>MPLNQREVIQLGMLLVCVPAQYFLSSNGGTSVVRSQALLNLVNELRHLRDTWFRLEPWREWWKQQVSYIVKLIPPVGSSKKSWFRDTSESPAIEVLQYRERTGHFASSPEPRTARPLHLRYRVGQVVLHKTLGIKGVIIGWDLQAKMIRIRPHYSLIVDSRDSSSSSLSSSWSTYVVQEELELVRNTEVMLWL</sequence>
<dbReference type="Pfam" id="PF08755">
    <property type="entry name" value="YccV-like"/>
    <property type="match status" value="1"/>
</dbReference>
<evidence type="ECO:0000313" key="2">
    <source>
        <dbReference type="EMBL" id="CAD7195489.1"/>
    </source>
</evidence>
<protein>
    <recommendedName>
        <fullName evidence="1">Hemimethylated DNA-binding domain-containing protein</fullName>
    </recommendedName>
</protein>
<reference evidence="2" key="1">
    <citation type="submission" date="2020-11" db="EMBL/GenBank/DDBJ databases">
        <authorList>
            <person name="Tran Van P."/>
        </authorList>
    </citation>
    <scope>NUCLEOTIDE SEQUENCE</scope>
</reference>
<accession>A0A7R8Z699</accession>
<dbReference type="AlphaFoldDB" id="A0A7R8Z699"/>
<evidence type="ECO:0000259" key="1">
    <source>
        <dbReference type="Pfam" id="PF08755"/>
    </source>
</evidence>
<dbReference type="SUPFAM" id="SSF141255">
    <property type="entry name" value="YccV-like"/>
    <property type="match status" value="1"/>
</dbReference>
<proteinExistence type="predicted"/>
<dbReference type="EMBL" id="OA564768">
    <property type="protein sequence ID" value="CAD7195489.1"/>
    <property type="molecule type" value="Genomic_DNA"/>
</dbReference>
<dbReference type="Gene3D" id="2.30.30.390">
    <property type="entry name" value="Hemimethylated DNA-binding domain"/>
    <property type="match status" value="1"/>
</dbReference>
<organism evidence="2">
    <name type="scientific">Timema douglasi</name>
    <name type="common">Walking stick</name>
    <dbReference type="NCBI Taxonomy" id="61478"/>
    <lineage>
        <taxon>Eukaryota</taxon>
        <taxon>Metazoa</taxon>
        <taxon>Ecdysozoa</taxon>
        <taxon>Arthropoda</taxon>
        <taxon>Hexapoda</taxon>
        <taxon>Insecta</taxon>
        <taxon>Pterygota</taxon>
        <taxon>Neoptera</taxon>
        <taxon>Polyneoptera</taxon>
        <taxon>Phasmatodea</taxon>
        <taxon>Timematodea</taxon>
        <taxon>Timematoidea</taxon>
        <taxon>Timematidae</taxon>
        <taxon>Timema</taxon>
    </lineage>
</organism>
<dbReference type="GO" id="GO:0003677">
    <property type="term" value="F:DNA binding"/>
    <property type="evidence" value="ECO:0007669"/>
    <property type="project" value="InterPro"/>
</dbReference>
<feature type="domain" description="Hemimethylated DNA-binding" evidence="1">
    <location>
        <begin position="120"/>
        <end position="188"/>
    </location>
</feature>
<dbReference type="InterPro" id="IPR011722">
    <property type="entry name" value="Hemimethylated_DNA-bd_dom"/>
</dbReference>
<gene>
    <name evidence="2" type="ORF">TDIB3V08_LOCUS1873</name>
</gene>
<dbReference type="PANTHER" id="PTHR48439:SF1">
    <property type="entry name" value="HEMIMETHYLATED DNA-BINDING DOMAIN-CONTAINING PROTEIN"/>
    <property type="match status" value="1"/>
</dbReference>
<name>A0A7R8Z699_TIMDO</name>
<dbReference type="InterPro" id="IPR036623">
    <property type="entry name" value="Hemimethylated_DNA-bd_sf"/>
</dbReference>
<dbReference type="InterPro" id="IPR053189">
    <property type="entry name" value="Clp_protease_adapter_ClpF"/>
</dbReference>